<evidence type="ECO:0000313" key="2">
    <source>
        <dbReference type="Proteomes" id="UP001216139"/>
    </source>
</evidence>
<proteinExistence type="predicted"/>
<dbReference type="SUPFAM" id="SSF48371">
    <property type="entry name" value="ARM repeat"/>
    <property type="match status" value="1"/>
</dbReference>
<reference evidence="1 2" key="1">
    <citation type="submission" date="2023-02" db="EMBL/GenBank/DDBJ databases">
        <title>Genome sequence of Mucilaginibacter jinjuensis strain KACC 16571.</title>
        <authorList>
            <person name="Kim S."/>
            <person name="Heo J."/>
            <person name="Kwon S.-W."/>
        </authorList>
    </citation>
    <scope>NUCLEOTIDE SEQUENCE [LARGE SCALE GENOMIC DNA]</scope>
    <source>
        <strain evidence="1 2">KACC 16571</strain>
    </source>
</reference>
<dbReference type="EMBL" id="CP117167">
    <property type="protein sequence ID" value="WCT14732.1"/>
    <property type="molecule type" value="Genomic_DNA"/>
</dbReference>
<gene>
    <name evidence="1" type="ORF">PQO05_12375</name>
</gene>
<protein>
    <recommendedName>
        <fullName evidence="3">DNA alkylation repair enzyme</fullName>
    </recommendedName>
</protein>
<organism evidence="1 2">
    <name type="scientific">Mucilaginibacter jinjuensis</name>
    <dbReference type="NCBI Taxonomy" id="1176721"/>
    <lineage>
        <taxon>Bacteria</taxon>
        <taxon>Pseudomonadati</taxon>
        <taxon>Bacteroidota</taxon>
        <taxon>Sphingobacteriia</taxon>
        <taxon>Sphingobacteriales</taxon>
        <taxon>Sphingobacteriaceae</taxon>
        <taxon>Mucilaginibacter</taxon>
    </lineage>
</organism>
<name>A0ABY7TED8_9SPHI</name>
<sequence length="232" mass="27039">MYNFYLKTNQKANRHRSGKHIFATLIKPLRTNGNRKPYNLRAFVTMLNKDQLLQQINATMGKTKVLELTAILQHKNFKLRDLIELTFYDNKKIAFRAAWLLENLFLQRPDAYLSDLEYLVNCFPYINHGSCKRHYAKIAMHITAPQASPRIKQALFEIDMEPVINQCFDWVIDPKVLVAVKAFATEALFNLRHRYPWIAEELSAQLEYLMRDGSPAIQSKGEKLLAYLHPLA</sequence>
<keyword evidence="2" id="KW-1185">Reference proteome</keyword>
<dbReference type="InterPro" id="IPR016024">
    <property type="entry name" value="ARM-type_fold"/>
</dbReference>
<dbReference type="Proteomes" id="UP001216139">
    <property type="component" value="Chromosome"/>
</dbReference>
<evidence type="ECO:0008006" key="3">
    <source>
        <dbReference type="Google" id="ProtNLM"/>
    </source>
</evidence>
<dbReference type="RefSeq" id="WP_273633227.1">
    <property type="nucleotide sequence ID" value="NZ_CP117167.1"/>
</dbReference>
<evidence type="ECO:0000313" key="1">
    <source>
        <dbReference type="EMBL" id="WCT14732.1"/>
    </source>
</evidence>
<accession>A0ABY7TED8</accession>